<evidence type="ECO:0000313" key="2">
    <source>
        <dbReference type="Proteomes" id="UP001281147"/>
    </source>
</evidence>
<name>A0ACC3NYV4_9PEZI</name>
<accession>A0ACC3NYV4</accession>
<reference evidence="1" key="1">
    <citation type="submission" date="2023-07" db="EMBL/GenBank/DDBJ databases">
        <title>Black Yeasts Isolated from many extreme environments.</title>
        <authorList>
            <person name="Coleine C."/>
            <person name="Stajich J.E."/>
            <person name="Selbmann L."/>
        </authorList>
    </citation>
    <scope>NUCLEOTIDE SEQUENCE</scope>
    <source>
        <strain evidence="1">CCFEE 5714</strain>
    </source>
</reference>
<comment type="caution">
    <text evidence="1">The sequence shown here is derived from an EMBL/GenBank/DDBJ whole genome shotgun (WGS) entry which is preliminary data.</text>
</comment>
<dbReference type="Proteomes" id="UP001281147">
    <property type="component" value="Unassembled WGS sequence"/>
</dbReference>
<dbReference type="EMBL" id="JAUTXU010000003">
    <property type="protein sequence ID" value="KAK3725177.1"/>
    <property type="molecule type" value="Genomic_DNA"/>
</dbReference>
<keyword evidence="1" id="KW-0540">Nuclease</keyword>
<keyword evidence="2" id="KW-1185">Reference proteome</keyword>
<keyword evidence="1" id="KW-0378">Hydrolase</keyword>
<protein>
    <submittedName>
        <fullName evidence="1">SsDNA endonuclease and repair protein rad10</fullName>
    </submittedName>
</protein>
<gene>
    <name evidence="1" type="primary">RAD10_1</name>
    <name evidence="1" type="ORF">LTR37_000688</name>
</gene>
<evidence type="ECO:0000313" key="1">
    <source>
        <dbReference type="EMBL" id="KAK3725177.1"/>
    </source>
</evidence>
<sequence length="397" mass="43265">MKGDEIEDSHAPAARAGPSASTNGQPSKEPPAPLNQSKTTRNPDRPSNNNTAPKSGVIQPKPQPSSKRSAPSSIIVSPRQKGNPILSAIKSIPWEYGDIPADYVLGLTTCALFLSLKYHRLHPEYIYSRIKALQGKYALRIVLCMVDISNHEDSLRELSKTSLINNVTLILCWSSAEGGRYLELFKTYENAAPTSIKQHQSTKYGDRMIDFVTTPRSINKTDAVSLVSQFGTLRTAVNARHEDVAMVAGWGERKCQQWCGSVREPFRVKRAARRGIGREGTGASSMMSREATRDEGSESPMPLASGEGPSLRRQQSTGTSRPGTADADRRPSTRLAEEVSVRDDEGHEEALAEAMTAAPVPPKRAPSTEVPKKRKHADDPLEDGVMAALSKLRKDGG</sequence>
<organism evidence="1 2">
    <name type="scientific">Vermiconidia calcicola</name>
    <dbReference type="NCBI Taxonomy" id="1690605"/>
    <lineage>
        <taxon>Eukaryota</taxon>
        <taxon>Fungi</taxon>
        <taxon>Dikarya</taxon>
        <taxon>Ascomycota</taxon>
        <taxon>Pezizomycotina</taxon>
        <taxon>Dothideomycetes</taxon>
        <taxon>Dothideomycetidae</taxon>
        <taxon>Mycosphaerellales</taxon>
        <taxon>Extremaceae</taxon>
        <taxon>Vermiconidia</taxon>
    </lineage>
</organism>
<proteinExistence type="predicted"/>
<keyword evidence="1" id="KW-0255">Endonuclease</keyword>